<gene>
    <name evidence="2" type="ORF">VITISV_029651</name>
</gene>
<name>A5BXC4_VITVI</name>
<feature type="region of interest" description="Disordered" evidence="1">
    <location>
        <begin position="1"/>
        <end position="30"/>
    </location>
</feature>
<feature type="compositionally biased region" description="Basic residues" evidence="1">
    <location>
        <begin position="8"/>
        <end position="17"/>
    </location>
</feature>
<proteinExistence type="predicted"/>
<organism evidence="2">
    <name type="scientific">Vitis vinifera</name>
    <name type="common">Grape</name>
    <dbReference type="NCBI Taxonomy" id="29760"/>
    <lineage>
        <taxon>Eukaryota</taxon>
        <taxon>Viridiplantae</taxon>
        <taxon>Streptophyta</taxon>
        <taxon>Embryophyta</taxon>
        <taxon>Tracheophyta</taxon>
        <taxon>Spermatophyta</taxon>
        <taxon>Magnoliopsida</taxon>
        <taxon>eudicotyledons</taxon>
        <taxon>Gunneridae</taxon>
        <taxon>Pentapetalae</taxon>
        <taxon>rosids</taxon>
        <taxon>Vitales</taxon>
        <taxon>Vitaceae</taxon>
        <taxon>Viteae</taxon>
        <taxon>Vitis</taxon>
    </lineage>
</organism>
<accession>A5BXC4</accession>
<sequence>MLEEEEKKRRRGRRRRSYLVGPSEATRATASRLAGGERLARLSGTFVKGRRLSSGEAPEGGVAPPQA</sequence>
<evidence type="ECO:0000313" key="2">
    <source>
        <dbReference type="EMBL" id="CAN70667.1"/>
    </source>
</evidence>
<dbReference type="AlphaFoldDB" id="A5BXC4"/>
<dbReference type="EMBL" id="AM474584">
    <property type="protein sequence ID" value="CAN70667.1"/>
    <property type="molecule type" value="Genomic_DNA"/>
</dbReference>
<protein>
    <submittedName>
        <fullName evidence="2">Uncharacterized protein</fullName>
    </submittedName>
</protein>
<evidence type="ECO:0000256" key="1">
    <source>
        <dbReference type="SAM" id="MobiDB-lite"/>
    </source>
</evidence>
<reference evidence="2" key="1">
    <citation type="journal article" date="2007" name="PLoS ONE">
        <title>The first genome sequence of an elite grapevine cultivar (Pinot noir Vitis vinifera L.): coping with a highly heterozygous genome.</title>
        <authorList>
            <person name="Velasco R."/>
            <person name="Zharkikh A."/>
            <person name="Troggio M."/>
            <person name="Cartwright D.A."/>
            <person name="Cestaro A."/>
            <person name="Pruss D."/>
            <person name="Pindo M."/>
            <person name="FitzGerald L.M."/>
            <person name="Vezzulli S."/>
            <person name="Reid J."/>
            <person name="Malacarne G."/>
            <person name="Iliev D."/>
            <person name="Coppola G."/>
            <person name="Wardell B."/>
            <person name="Micheletti D."/>
            <person name="Macalma T."/>
            <person name="Facci M."/>
            <person name="Mitchell J.T."/>
            <person name="Perazzolli M."/>
            <person name="Eldredge G."/>
            <person name="Gatto P."/>
            <person name="Oyzerski R."/>
            <person name="Moretto M."/>
            <person name="Gutin N."/>
            <person name="Stefanini M."/>
            <person name="Chen Y."/>
            <person name="Segala C."/>
            <person name="Davenport C."/>
            <person name="Dematte L."/>
            <person name="Mraz A."/>
            <person name="Battilana J."/>
            <person name="Stormo K."/>
            <person name="Costa F."/>
            <person name="Tao Q."/>
            <person name="Si-Ammour A."/>
            <person name="Harkins T."/>
            <person name="Lackey A."/>
            <person name="Perbost C."/>
            <person name="Taillon B."/>
            <person name="Stella A."/>
            <person name="Solovyev V."/>
            <person name="Fawcett J.A."/>
            <person name="Sterck L."/>
            <person name="Vandepoele K."/>
            <person name="Grando S.M."/>
            <person name="Toppo S."/>
            <person name="Moser C."/>
            <person name="Lanchbury J."/>
            <person name="Bogden R."/>
            <person name="Skolnick M."/>
            <person name="Sgaramella V."/>
            <person name="Bhatnagar S.K."/>
            <person name="Fontana P."/>
            <person name="Gutin A."/>
            <person name="Van de Peer Y."/>
            <person name="Salamini F."/>
            <person name="Viola R."/>
        </authorList>
    </citation>
    <scope>NUCLEOTIDE SEQUENCE</scope>
</reference>